<dbReference type="Gene3D" id="3.40.50.300">
    <property type="entry name" value="P-loop containing nucleotide triphosphate hydrolases"/>
    <property type="match status" value="1"/>
</dbReference>
<accession>A0ABU5V6N6</accession>
<keyword evidence="3" id="KW-1185">Reference proteome</keyword>
<dbReference type="SUPFAM" id="SSF52540">
    <property type="entry name" value="P-loop containing nucleoside triphosphate hydrolases"/>
    <property type="match status" value="1"/>
</dbReference>
<dbReference type="PANTHER" id="PTHR13696">
    <property type="entry name" value="P-LOOP CONTAINING NUCLEOSIDE TRIPHOSPHATE HYDROLASE"/>
    <property type="match status" value="1"/>
</dbReference>
<feature type="domain" description="AAA" evidence="1">
    <location>
        <begin position="1"/>
        <end position="174"/>
    </location>
</feature>
<dbReference type="EMBL" id="JAYFUH010000248">
    <property type="protein sequence ID" value="MEA5668369.1"/>
    <property type="molecule type" value="Genomic_DNA"/>
</dbReference>
<dbReference type="InterPro" id="IPR027417">
    <property type="entry name" value="P-loop_NTPase"/>
</dbReference>
<reference evidence="2 3" key="1">
    <citation type="submission" date="2023-12" db="EMBL/GenBank/DDBJ databases">
        <title>Stenotrophomonas guangdongensis sp. nov., isolated from wilted pepper plants (Capsicum annuum).</title>
        <authorList>
            <person name="Qiu M."/>
            <person name="Li Y."/>
            <person name="Liu Q."/>
            <person name="Zhang X."/>
            <person name="Huang Y."/>
            <person name="Guo R."/>
            <person name="Hu M."/>
            <person name="Zhou J."/>
            <person name="Zhou X."/>
        </authorList>
    </citation>
    <scope>NUCLEOTIDE SEQUENCE [LARGE SCALE GENOMIC DNA]</scope>
    <source>
        <strain evidence="2 3">MH1</strain>
    </source>
</reference>
<dbReference type="CDD" id="cd02042">
    <property type="entry name" value="ParAB_family"/>
    <property type="match status" value="1"/>
</dbReference>
<protein>
    <submittedName>
        <fullName evidence="2">ParA family protein</fullName>
    </submittedName>
</protein>
<proteinExistence type="predicted"/>
<sequence>MRIWAIANQKGGVGKTTTTLSLGRGLAARGHKVLLIDLDPHSSLTRAFGVPIEPVPQGVQELFATPPHDIAALARASDIPGLDYLCAQASLATLERRSANQPGLGLALQQALARHGDRHDYILLDCAPTLGLLMINALAAADRLVIPTQAEPLALHGLDGMVRTGEMVERSRKRPLPISVLPTLFDRRTRAGNESVRAMQDRHGERVWEDAIPLDTRISQVAGLVQPIQGDDYPGRGHAAYRRALDWLLAEEARVRPAQEAA</sequence>
<dbReference type="Pfam" id="PF13614">
    <property type="entry name" value="AAA_31"/>
    <property type="match status" value="1"/>
</dbReference>
<dbReference type="InterPro" id="IPR050678">
    <property type="entry name" value="DNA_Partitioning_ATPase"/>
</dbReference>
<dbReference type="Proteomes" id="UP001301653">
    <property type="component" value="Unassembled WGS sequence"/>
</dbReference>
<dbReference type="PANTHER" id="PTHR13696:SF69">
    <property type="entry name" value="PLASMID PARTITIONING PROTEIN-RELATED"/>
    <property type="match status" value="1"/>
</dbReference>
<name>A0ABU5V6N6_9GAMM</name>
<dbReference type="RefSeq" id="WP_132863157.1">
    <property type="nucleotide sequence ID" value="NZ_JAYFUH010000248.1"/>
</dbReference>
<evidence type="ECO:0000259" key="1">
    <source>
        <dbReference type="Pfam" id="PF13614"/>
    </source>
</evidence>
<dbReference type="InterPro" id="IPR025669">
    <property type="entry name" value="AAA_dom"/>
</dbReference>
<evidence type="ECO:0000313" key="2">
    <source>
        <dbReference type="EMBL" id="MEA5668369.1"/>
    </source>
</evidence>
<gene>
    <name evidence="2" type="ORF">VA603_12540</name>
</gene>
<comment type="caution">
    <text evidence="2">The sequence shown here is derived from an EMBL/GenBank/DDBJ whole genome shotgun (WGS) entry which is preliminary data.</text>
</comment>
<evidence type="ECO:0000313" key="3">
    <source>
        <dbReference type="Proteomes" id="UP001301653"/>
    </source>
</evidence>
<organism evidence="2 3">
    <name type="scientific">Stenotrophomonas capsici</name>
    <dbReference type="NCBI Taxonomy" id="3110230"/>
    <lineage>
        <taxon>Bacteria</taxon>
        <taxon>Pseudomonadati</taxon>
        <taxon>Pseudomonadota</taxon>
        <taxon>Gammaproteobacteria</taxon>
        <taxon>Lysobacterales</taxon>
        <taxon>Lysobacteraceae</taxon>
        <taxon>Stenotrophomonas</taxon>
    </lineage>
</organism>